<dbReference type="GO" id="GO:0006368">
    <property type="term" value="P:transcription elongation by RNA polymerase II"/>
    <property type="evidence" value="ECO:0007669"/>
    <property type="project" value="TreeGrafter"/>
</dbReference>
<dbReference type="Gene3D" id="1.25.40.10">
    <property type="entry name" value="Tetratricopeptide repeat domain"/>
    <property type="match status" value="2"/>
</dbReference>
<evidence type="ECO:0000313" key="5">
    <source>
        <dbReference type="Proteomes" id="UP000515512"/>
    </source>
</evidence>
<dbReference type="InterPro" id="IPR031101">
    <property type="entry name" value="Ctr9"/>
</dbReference>
<sequence>MIDSTPDPELPPFDGPTVSGDSEILRAGGEAMARGELGEALRIFEHAVEVESGTYRVCALVNIASVKNQLGEHAEAAERYREALGQMPAEAPRLHPSTLIGLSQALQHLGELDEAQELLDGARELLAVDGAPGDLRFACLVSATAVALHRHQFARAIELAHESLHAARQFAPEQAGHPLNNLAAAHFETGRWELAEDFAGQALIAFEVSGNPAGVAETQLNLATMYVRLGRFDAAEPLLSRSQQFFTTAGAAYYAGIGWKMAGFIAQHRDQAERAEERYHRALRGFEESGAVIDAADVRTRLATLAFAAGRLDVGETELAAARATYAEHGLTMHCAQLDAWHAGLLEPLVESVPGMLSHAAGLAIPAALILDAARYELPDGTQRENWDRRIADPALRLAFRYAFLAGDATLLADLIEMRCAGTTLDIARLSESSPHLSTGTLEPFEPPAPTSGPGNDALQLGTALAAVAAGAGLPVTPPPHVAVPPDGHLALAGWITAAEQRYDRRLRADRVVHA</sequence>
<dbReference type="AlphaFoldDB" id="A0A7D6VE42"/>
<keyword evidence="5" id="KW-1185">Reference proteome</keyword>
<evidence type="ECO:0000256" key="2">
    <source>
        <dbReference type="ARBA" id="ARBA00022803"/>
    </source>
</evidence>
<evidence type="ECO:0000313" key="4">
    <source>
        <dbReference type="EMBL" id="QLY33111.1"/>
    </source>
</evidence>
<evidence type="ECO:0000256" key="1">
    <source>
        <dbReference type="ARBA" id="ARBA00022737"/>
    </source>
</evidence>
<dbReference type="KEGG" id="nhu:H0264_13535"/>
<gene>
    <name evidence="4" type="ORF">H0264_13535</name>
</gene>
<dbReference type="InterPro" id="IPR011990">
    <property type="entry name" value="TPR-like_helical_dom_sf"/>
</dbReference>
<evidence type="ECO:0000256" key="3">
    <source>
        <dbReference type="SAM" id="MobiDB-lite"/>
    </source>
</evidence>
<dbReference type="InterPro" id="IPR019734">
    <property type="entry name" value="TPR_rpt"/>
</dbReference>
<keyword evidence="1" id="KW-0677">Repeat</keyword>
<proteinExistence type="predicted"/>
<protein>
    <submittedName>
        <fullName evidence="4">Tetratricopeptide repeat protein</fullName>
    </submittedName>
</protein>
<keyword evidence="2" id="KW-0802">TPR repeat</keyword>
<accession>A0A7D6VE42</accession>
<dbReference type="Pfam" id="PF13424">
    <property type="entry name" value="TPR_12"/>
    <property type="match status" value="1"/>
</dbReference>
<dbReference type="EMBL" id="CP059399">
    <property type="protein sequence ID" value="QLY33111.1"/>
    <property type="molecule type" value="Genomic_DNA"/>
</dbReference>
<organism evidence="4 5">
    <name type="scientific">Nocardia huaxiensis</name>
    <dbReference type="NCBI Taxonomy" id="2755382"/>
    <lineage>
        <taxon>Bacteria</taxon>
        <taxon>Bacillati</taxon>
        <taxon>Actinomycetota</taxon>
        <taxon>Actinomycetes</taxon>
        <taxon>Mycobacteriales</taxon>
        <taxon>Nocardiaceae</taxon>
        <taxon>Nocardia</taxon>
    </lineage>
</organism>
<dbReference type="PANTHER" id="PTHR14027:SF2">
    <property type="entry name" value="RNA POLYMERASE-ASSOCIATED PROTEIN CTR9 HOMOLOG"/>
    <property type="match status" value="1"/>
</dbReference>
<dbReference type="Proteomes" id="UP000515512">
    <property type="component" value="Chromosome"/>
</dbReference>
<dbReference type="SUPFAM" id="SSF48452">
    <property type="entry name" value="TPR-like"/>
    <property type="match status" value="2"/>
</dbReference>
<dbReference type="PANTHER" id="PTHR14027">
    <property type="entry name" value="RNA POLYMERASE-ASSOCIATED PROTEIN CTR9"/>
    <property type="match status" value="1"/>
</dbReference>
<dbReference type="Pfam" id="PF14559">
    <property type="entry name" value="TPR_19"/>
    <property type="match status" value="1"/>
</dbReference>
<reference evidence="4 5" key="1">
    <citation type="submission" date="2020-07" db="EMBL/GenBank/DDBJ databases">
        <authorList>
            <person name="Zhuang K."/>
            <person name="Ran Y."/>
        </authorList>
    </citation>
    <scope>NUCLEOTIDE SEQUENCE [LARGE SCALE GENOMIC DNA]</scope>
    <source>
        <strain evidence="4 5">WCH-YHL-001</strain>
    </source>
</reference>
<name>A0A7D6VE42_9NOCA</name>
<dbReference type="GO" id="GO:0006355">
    <property type="term" value="P:regulation of DNA-templated transcription"/>
    <property type="evidence" value="ECO:0007669"/>
    <property type="project" value="InterPro"/>
</dbReference>
<dbReference type="RefSeq" id="WP_181584275.1">
    <property type="nucleotide sequence ID" value="NZ_CP059399.1"/>
</dbReference>
<feature type="region of interest" description="Disordered" evidence="3">
    <location>
        <begin position="436"/>
        <end position="458"/>
    </location>
</feature>
<dbReference type="SMART" id="SM00028">
    <property type="entry name" value="TPR"/>
    <property type="match status" value="3"/>
</dbReference>
<dbReference type="GO" id="GO:0000993">
    <property type="term" value="F:RNA polymerase II complex binding"/>
    <property type="evidence" value="ECO:0007669"/>
    <property type="project" value="TreeGrafter"/>
</dbReference>